<protein>
    <recommendedName>
        <fullName evidence="3">Helix-turn-helix domain-containing protein</fullName>
    </recommendedName>
</protein>
<evidence type="ECO:0000313" key="2">
    <source>
        <dbReference type="Proteomes" id="UP000183287"/>
    </source>
</evidence>
<gene>
    <name evidence="1" type="ORF">SAMN05421863_11083</name>
</gene>
<organism evidence="1 2">
    <name type="scientific">Nitrosomonas communis</name>
    <dbReference type="NCBI Taxonomy" id="44574"/>
    <lineage>
        <taxon>Bacteria</taxon>
        <taxon>Pseudomonadati</taxon>
        <taxon>Pseudomonadota</taxon>
        <taxon>Betaproteobacteria</taxon>
        <taxon>Nitrosomonadales</taxon>
        <taxon>Nitrosomonadaceae</taxon>
        <taxon>Nitrosomonas</taxon>
    </lineage>
</organism>
<keyword evidence="2" id="KW-1185">Reference proteome</keyword>
<dbReference type="AlphaFoldDB" id="A0A1I4WGF5"/>
<name>A0A1I4WGF5_9PROT</name>
<evidence type="ECO:0008006" key="3">
    <source>
        <dbReference type="Google" id="ProtNLM"/>
    </source>
</evidence>
<sequence>MADSSWQHNFYKASKRQAVIASELLKRSNKRVRIKHCHQIAQEQRAQVCILREAGFKQGKIANETGLYKCTILRELRRNGEQRGRCLKQAQELLDKRMR</sequence>
<dbReference type="EMBL" id="FOUB01000108">
    <property type="protein sequence ID" value="SFN12495.1"/>
    <property type="molecule type" value="Genomic_DNA"/>
</dbReference>
<evidence type="ECO:0000313" key="1">
    <source>
        <dbReference type="EMBL" id="SFN12495.1"/>
    </source>
</evidence>
<reference evidence="2" key="1">
    <citation type="submission" date="2016-10" db="EMBL/GenBank/DDBJ databases">
        <authorList>
            <person name="Varghese N."/>
            <person name="Submissions S."/>
        </authorList>
    </citation>
    <scope>NUCLEOTIDE SEQUENCE [LARGE SCALE GENOMIC DNA]</scope>
    <source>
        <strain evidence="2">Nm44</strain>
    </source>
</reference>
<accession>A0A1I4WGF5</accession>
<dbReference type="Proteomes" id="UP000183287">
    <property type="component" value="Unassembled WGS sequence"/>
</dbReference>
<proteinExistence type="predicted"/>